<dbReference type="GO" id="GO:0006369">
    <property type="term" value="P:termination of RNA polymerase II transcription"/>
    <property type="evidence" value="ECO:0007669"/>
    <property type="project" value="InterPro"/>
</dbReference>
<feature type="domain" description="CID" evidence="2">
    <location>
        <begin position="2"/>
        <end position="134"/>
    </location>
</feature>
<dbReference type="PANTHER" id="PTHR15921:SF3">
    <property type="entry name" value="PRE-MRNA CLEAVAGE COMPLEX 2 PROTEIN PCF11"/>
    <property type="match status" value="1"/>
</dbReference>
<feature type="compositionally biased region" description="Low complexity" evidence="1">
    <location>
        <begin position="498"/>
        <end position="528"/>
    </location>
</feature>
<proteinExistence type="predicted"/>
<dbReference type="PANTHER" id="PTHR15921">
    <property type="entry name" value="PRE-MRNA CLEAVAGE COMPLEX II"/>
    <property type="match status" value="1"/>
</dbReference>
<evidence type="ECO:0000259" key="2">
    <source>
        <dbReference type="PROSITE" id="PS51391"/>
    </source>
</evidence>
<dbReference type="GO" id="GO:0005737">
    <property type="term" value="C:cytoplasm"/>
    <property type="evidence" value="ECO:0007669"/>
    <property type="project" value="TreeGrafter"/>
</dbReference>
<evidence type="ECO:0000313" key="3">
    <source>
        <dbReference type="EMBL" id="KAG2438582.1"/>
    </source>
</evidence>
<name>A0A835W2W6_CHLIN</name>
<evidence type="ECO:0000313" key="4">
    <source>
        <dbReference type="Proteomes" id="UP000650467"/>
    </source>
</evidence>
<dbReference type="GO" id="GO:0000993">
    <property type="term" value="F:RNA polymerase II complex binding"/>
    <property type="evidence" value="ECO:0007669"/>
    <property type="project" value="InterPro"/>
</dbReference>
<dbReference type="InterPro" id="IPR057242">
    <property type="entry name" value="PCFS4-like"/>
</dbReference>
<evidence type="ECO:0000256" key="1">
    <source>
        <dbReference type="SAM" id="MobiDB-lite"/>
    </source>
</evidence>
<keyword evidence="4" id="KW-1185">Reference proteome</keyword>
<dbReference type="InterPro" id="IPR045154">
    <property type="entry name" value="PCF11-like"/>
</dbReference>
<dbReference type="PROSITE" id="PS51391">
    <property type="entry name" value="CID"/>
    <property type="match status" value="1"/>
</dbReference>
<accession>A0A835W2W6</accession>
<feature type="compositionally biased region" description="Basic and acidic residues" evidence="1">
    <location>
        <begin position="566"/>
        <end position="576"/>
    </location>
</feature>
<feature type="region of interest" description="Disordered" evidence="1">
    <location>
        <begin position="498"/>
        <end position="576"/>
    </location>
</feature>
<comment type="caution">
    <text evidence="3">The sequence shown here is derived from an EMBL/GenBank/DDBJ whole genome shotgun (WGS) entry which is preliminary data.</text>
</comment>
<dbReference type="SMART" id="SM00582">
    <property type="entry name" value="RPR"/>
    <property type="match status" value="1"/>
</dbReference>
<feature type="region of interest" description="Disordered" evidence="1">
    <location>
        <begin position="269"/>
        <end position="306"/>
    </location>
</feature>
<dbReference type="GO" id="GO:0005849">
    <property type="term" value="C:mRNA cleavage factor complex"/>
    <property type="evidence" value="ECO:0007669"/>
    <property type="project" value="TreeGrafter"/>
</dbReference>
<dbReference type="GO" id="GO:0003729">
    <property type="term" value="F:mRNA binding"/>
    <property type="evidence" value="ECO:0007669"/>
    <property type="project" value="InterPro"/>
</dbReference>
<protein>
    <recommendedName>
        <fullName evidence="2">CID domain-containing protein</fullName>
    </recommendedName>
</protein>
<organism evidence="3 4">
    <name type="scientific">Chlamydomonas incerta</name>
    <dbReference type="NCBI Taxonomy" id="51695"/>
    <lineage>
        <taxon>Eukaryota</taxon>
        <taxon>Viridiplantae</taxon>
        <taxon>Chlorophyta</taxon>
        <taxon>core chlorophytes</taxon>
        <taxon>Chlorophyceae</taxon>
        <taxon>CS clade</taxon>
        <taxon>Chlamydomonadales</taxon>
        <taxon>Chlamydomonadaceae</taxon>
        <taxon>Chlamydomonas</taxon>
    </lineage>
</organism>
<dbReference type="PRINTS" id="PR00833">
    <property type="entry name" value="POAALLERGEN"/>
</dbReference>
<dbReference type="SUPFAM" id="SSF48464">
    <property type="entry name" value="ENTH/VHS domain"/>
    <property type="match status" value="1"/>
</dbReference>
<dbReference type="OrthoDB" id="2129491at2759"/>
<dbReference type="InterPro" id="IPR006569">
    <property type="entry name" value="CID_dom"/>
</dbReference>
<reference evidence="3" key="1">
    <citation type="journal article" date="2020" name="bioRxiv">
        <title>Comparative genomics of Chlamydomonas.</title>
        <authorList>
            <person name="Craig R.J."/>
            <person name="Hasan A.R."/>
            <person name="Ness R.W."/>
            <person name="Keightley P.D."/>
        </authorList>
    </citation>
    <scope>NUCLEOTIDE SEQUENCE</scope>
    <source>
        <strain evidence="3">SAG 7.73</strain>
    </source>
</reference>
<sequence length="576" mass="60350">MALSGFGEAFLENLRDLTTPDRRSIVTLKDLAFENVDEAANVVRAIRTHVKQCPTAHRLPALYLVDCMLKTEPCPPAYTEQISRALLEIFVFTWDNADAATRPALTKLCKLWRSVPQLDQKVVEACEKYMAPPAGQVAVSAAGAPAVGGVLRPPAHAGYPVTQSTRPSVAPYGQAPGTVAGSARYPQQMFGQPIQQQQAAVAASYGTAMPVRPMYQQPAMPMYSQAAAYGAQQPQLVYAQQVGVQAMAAGGVPIVVGSFAPSHVPIVAHQLRPPSSPQPGPSSPLQQQPTARPRSTEFPGPQALKELDPGAVQELLDSSARTRPAFLDAAFLRNKRRAAASGHPSRQWFPTMDMWLQGTTSAPAEDAAAAGEEEVAEEADKFYFVEEDPSQPECAISGERFERFYDPVLDKWCYKDAVELNGEDADKYGVMEGSLVKVNCLAGAPSVLQKATLKAASAAAAAADDLRAASAAPATASATASAGGSTGGAQTHATAAVVGGPAGGMQSPAADAAAAQSPPQQSPQQPQPGVLVKEELQHSEQPVGVVGVSAKRAGDAPAGGAAAMPHEAKRVKLEVQ</sequence>
<dbReference type="Gene3D" id="1.25.40.90">
    <property type="match status" value="1"/>
</dbReference>
<gene>
    <name evidence="3" type="ORF">HXX76_005132</name>
</gene>
<dbReference type="Proteomes" id="UP000650467">
    <property type="component" value="Unassembled WGS sequence"/>
</dbReference>
<dbReference type="AlphaFoldDB" id="A0A835W2W6"/>
<dbReference type="Pfam" id="PF23228">
    <property type="entry name" value="zf_PCFS4"/>
    <property type="match status" value="1"/>
</dbReference>
<dbReference type="InterPro" id="IPR008942">
    <property type="entry name" value="ENTH_VHS"/>
</dbReference>
<dbReference type="Pfam" id="PF04818">
    <property type="entry name" value="CID"/>
    <property type="match status" value="1"/>
</dbReference>
<dbReference type="EMBL" id="JAEHOC010000009">
    <property type="protein sequence ID" value="KAG2438582.1"/>
    <property type="molecule type" value="Genomic_DNA"/>
</dbReference>
<dbReference type="GO" id="GO:0031124">
    <property type="term" value="P:mRNA 3'-end processing"/>
    <property type="evidence" value="ECO:0007669"/>
    <property type="project" value="InterPro"/>
</dbReference>